<organism evidence="1 2">
    <name type="scientific">Flavobacterium piscis</name>
    <dbReference type="NCBI Taxonomy" id="1114874"/>
    <lineage>
        <taxon>Bacteria</taxon>
        <taxon>Pseudomonadati</taxon>
        <taxon>Bacteroidota</taxon>
        <taxon>Flavobacteriia</taxon>
        <taxon>Flavobacteriales</taxon>
        <taxon>Flavobacteriaceae</taxon>
        <taxon>Flavobacterium</taxon>
    </lineage>
</organism>
<name>A0ABX2XHV1_9FLAO</name>
<keyword evidence="2" id="KW-1185">Reference proteome</keyword>
<evidence type="ECO:0000313" key="2">
    <source>
        <dbReference type="Proteomes" id="UP000093343"/>
    </source>
</evidence>
<reference evidence="2" key="1">
    <citation type="submission" date="2016-03" db="EMBL/GenBank/DDBJ databases">
        <title>Draft genome sequence of Paenibacillus glacialis DSM 22343.</title>
        <authorList>
            <person name="Shin S.-K."/>
            <person name="Yi H."/>
        </authorList>
    </citation>
    <scope>NUCLEOTIDE SEQUENCE [LARGE SCALE GENOMIC DNA]</scope>
    <source>
        <strain evidence="2">CCUG 60099</strain>
    </source>
</reference>
<sequence>MITTSSLRNNKIVLLFFLLFNLTGNAQIGIGTITPNISSVLDVTSGTKGMLTPRMGTTQKNAIATPAEGLIVYDTDLKAFYYYSTGAWVPIVSGVPGRINFKRIKSTDVLATVLAAELAAGGGSKYVLNANTLYEINGTVPFNFPIDLNNAYVQGLDTNNDIIIKSTGNLFEGANGGSIKGITIIATAGNVFNLSGAASQNLIFRDCVVANSNAVGTISGFGLVFLSIIQFSANANGIVYNNINQLLLSNQGWFANNTGTYEKLTGTFTLVEKQGGFSQIEGSAVGFDVSANPVISGDAVLESVVFTGANTTGYVKPYTAGAYTGYNFNNSWSVRSAGIPTEADANAVGDFSMDYPVNSGAATNFDSNTPSNIIKVNGISTSYNLFRFANDLTPNNYNRLRYLGKKKRIFQIAGSISFQVTNAGTYIIYIAKNGTPITQYKIYGKGLQALDIVVLPLSASVELSNNDYIEVYAQRNSGTTTGIITPNMTIIIK</sequence>
<evidence type="ECO:0008006" key="3">
    <source>
        <dbReference type="Google" id="ProtNLM"/>
    </source>
</evidence>
<dbReference type="RefSeq" id="WP_065449744.1">
    <property type="nucleotide sequence ID" value="NZ_LVEN01000027.1"/>
</dbReference>
<dbReference type="EMBL" id="LVEN01000027">
    <property type="protein sequence ID" value="OCB73420.1"/>
    <property type="molecule type" value="Genomic_DNA"/>
</dbReference>
<proteinExistence type="predicted"/>
<dbReference type="Proteomes" id="UP000093343">
    <property type="component" value="Unassembled WGS sequence"/>
</dbReference>
<comment type="caution">
    <text evidence="1">The sequence shown here is derived from an EMBL/GenBank/DDBJ whole genome shotgun (WGS) entry which is preliminary data.</text>
</comment>
<accession>A0ABX2XHV1</accession>
<protein>
    <recommendedName>
        <fullName evidence="3">Cell wall anchor protein</fullName>
    </recommendedName>
</protein>
<gene>
    <name evidence="1" type="ORF">FLP_12000</name>
</gene>
<evidence type="ECO:0000313" key="1">
    <source>
        <dbReference type="EMBL" id="OCB73420.1"/>
    </source>
</evidence>